<dbReference type="InterPro" id="IPR052165">
    <property type="entry name" value="Membrane_assoc_protease"/>
</dbReference>
<evidence type="ECO:0000313" key="6">
    <source>
        <dbReference type="EMBL" id="MCW6534614.1"/>
    </source>
</evidence>
<dbReference type="EMBL" id="JANFAV010000003">
    <property type="protein sequence ID" value="MCW6534614.1"/>
    <property type="molecule type" value="Genomic_DNA"/>
</dbReference>
<evidence type="ECO:0000256" key="4">
    <source>
        <dbReference type="SAM" id="Phobius"/>
    </source>
</evidence>
<dbReference type="AlphaFoldDB" id="A0AA41Z854"/>
<feature type="transmembrane region" description="Helical" evidence="4">
    <location>
        <begin position="30"/>
        <end position="48"/>
    </location>
</feature>
<accession>A0AA41Z854</accession>
<organism evidence="6 7">
    <name type="scientific">Sphingomonas lycopersici</name>
    <dbReference type="NCBI Taxonomy" id="2951807"/>
    <lineage>
        <taxon>Bacteria</taxon>
        <taxon>Pseudomonadati</taxon>
        <taxon>Pseudomonadota</taxon>
        <taxon>Alphaproteobacteria</taxon>
        <taxon>Sphingomonadales</taxon>
        <taxon>Sphingomonadaceae</taxon>
        <taxon>Sphingomonas</taxon>
    </lineage>
</organism>
<keyword evidence="7" id="KW-1185">Reference proteome</keyword>
<dbReference type="Proteomes" id="UP001165565">
    <property type="component" value="Unassembled WGS sequence"/>
</dbReference>
<dbReference type="GO" id="GO:0005886">
    <property type="term" value="C:plasma membrane"/>
    <property type="evidence" value="ECO:0007669"/>
    <property type="project" value="TreeGrafter"/>
</dbReference>
<evidence type="ECO:0000313" key="7">
    <source>
        <dbReference type="Proteomes" id="UP001165565"/>
    </source>
</evidence>
<protein>
    <submittedName>
        <fullName evidence="6">NfeD family protein</fullName>
    </submittedName>
</protein>
<feature type="transmembrane region" description="Helical" evidence="4">
    <location>
        <begin position="6"/>
        <end position="23"/>
    </location>
</feature>
<dbReference type="InterPro" id="IPR002810">
    <property type="entry name" value="NfeD-like_C"/>
</dbReference>
<evidence type="ECO:0000256" key="2">
    <source>
        <dbReference type="ARBA" id="ARBA00022989"/>
    </source>
</evidence>
<dbReference type="RefSeq" id="WP_265268473.1">
    <property type="nucleotide sequence ID" value="NZ_JANFAV010000003.1"/>
</dbReference>
<proteinExistence type="predicted"/>
<keyword evidence="1 4" id="KW-0812">Transmembrane</keyword>
<dbReference type="Pfam" id="PF01957">
    <property type="entry name" value="NfeD"/>
    <property type="match status" value="1"/>
</dbReference>
<sequence>MIDDFAHHAAAAWVVAAVALGIAELAIPGVFLIFLAIAAAITGLATFVLPDLPLIVQGGSFAAWSVVSVLIGRRWYRDYPVETSDPLLNDRAARVVGAIVVVAEPITGGTGRAVLGDGTWPATGPDAAAGTRMRIVAVENGVLRLEPLEQNRSDR</sequence>
<feature type="domain" description="NfeD-like C-terminal" evidence="5">
    <location>
        <begin position="93"/>
        <end position="147"/>
    </location>
</feature>
<evidence type="ECO:0000256" key="1">
    <source>
        <dbReference type="ARBA" id="ARBA00022692"/>
    </source>
</evidence>
<feature type="transmembrane region" description="Helical" evidence="4">
    <location>
        <begin position="54"/>
        <end position="72"/>
    </location>
</feature>
<dbReference type="PANTHER" id="PTHR33507">
    <property type="entry name" value="INNER MEMBRANE PROTEIN YBBJ"/>
    <property type="match status" value="1"/>
</dbReference>
<dbReference type="PANTHER" id="PTHR33507:SF3">
    <property type="entry name" value="INNER MEMBRANE PROTEIN YBBJ"/>
    <property type="match status" value="1"/>
</dbReference>
<comment type="caution">
    <text evidence="6">The sequence shown here is derived from an EMBL/GenBank/DDBJ whole genome shotgun (WGS) entry which is preliminary data.</text>
</comment>
<name>A0AA41Z854_9SPHN</name>
<gene>
    <name evidence="6" type="ORF">NEE01_07420</name>
</gene>
<keyword evidence="2 4" id="KW-1133">Transmembrane helix</keyword>
<evidence type="ECO:0000256" key="3">
    <source>
        <dbReference type="ARBA" id="ARBA00023136"/>
    </source>
</evidence>
<keyword evidence="3 4" id="KW-0472">Membrane</keyword>
<evidence type="ECO:0000259" key="5">
    <source>
        <dbReference type="Pfam" id="PF01957"/>
    </source>
</evidence>
<reference evidence="6" key="1">
    <citation type="submission" date="2022-06" db="EMBL/GenBank/DDBJ databases">
        <title>Sphingomonas sp. nov. isolated from rhizosphere soil of tomato.</title>
        <authorList>
            <person name="Dong H."/>
            <person name="Gao R."/>
        </authorList>
    </citation>
    <scope>NUCLEOTIDE SEQUENCE</scope>
    <source>
        <strain evidence="6">MMSM24</strain>
    </source>
</reference>